<name>A0A6J5NJS0_9CAUD</name>
<sequence length="144" mass="15782">MAVRHLLGSVQSKEIQTMTPATLAQFLDLDWSDNVRHKLRVMADRDDLKHLVASYVDKKLTASAFTETPEEWPLNAVVWTKAPKAGLSKTMQAIQLIDDEGFTAYAAAKRLGISAAAITRAQQRRAGKNVCPCCNQVIRSAASA</sequence>
<protein>
    <submittedName>
        <fullName evidence="1">Uncharacterized protein</fullName>
    </submittedName>
</protein>
<reference evidence="1" key="1">
    <citation type="submission" date="2020-04" db="EMBL/GenBank/DDBJ databases">
        <authorList>
            <person name="Chiriac C."/>
            <person name="Salcher M."/>
            <person name="Ghai R."/>
            <person name="Kavagutti S V."/>
        </authorList>
    </citation>
    <scope>NUCLEOTIDE SEQUENCE</scope>
</reference>
<accession>A0A6J5NJS0</accession>
<gene>
    <name evidence="1" type="ORF">UFOVP715_48</name>
</gene>
<proteinExistence type="predicted"/>
<evidence type="ECO:0000313" key="1">
    <source>
        <dbReference type="EMBL" id="CAB4159619.1"/>
    </source>
</evidence>
<dbReference type="EMBL" id="LR796687">
    <property type="protein sequence ID" value="CAB4159619.1"/>
    <property type="molecule type" value="Genomic_DNA"/>
</dbReference>
<organism evidence="1">
    <name type="scientific">uncultured Caudovirales phage</name>
    <dbReference type="NCBI Taxonomy" id="2100421"/>
    <lineage>
        <taxon>Viruses</taxon>
        <taxon>Duplodnaviria</taxon>
        <taxon>Heunggongvirae</taxon>
        <taxon>Uroviricota</taxon>
        <taxon>Caudoviricetes</taxon>
        <taxon>Peduoviridae</taxon>
        <taxon>Maltschvirus</taxon>
        <taxon>Maltschvirus maltsch</taxon>
    </lineage>
</organism>